<reference evidence="1 2" key="1">
    <citation type="submission" date="2016-11" db="EMBL/GenBank/DDBJ databases">
        <authorList>
            <person name="Jaros S."/>
            <person name="Januszkiewicz K."/>
            <person name="Wedrychowicz H."/>
        </authorList>
    </citation>
    <scope>NUCLEOTIDE SEQUENCE [LARGE SCALE GENOMIC DNA]</scope>
    <source>
        <strain evidence="1 2">DSM 6191</strain>
    </source>
</reference>
<dbReference type="AlphaFoldDB" id="A0A1M5ZCE8"/>
<evidence type="ECO:0000313" key="2">
    <source>
        <dbReference type="Proteomes" id="UP000184241"/>
    </source>
</evidence>
<proteinExistence type="predicted"/>
<name>A0A1M5ZCE8_9CLOT</name>
<dbReference type="RefSeq" id="WP_073020257.1">
    <property type="nucleotide sequence ID" value="NZ_FQXU01000008.1"/>
</dbReference>
<dbReference type="Proteomes" id="UP000184241">
    <property type="component" value="Unassembled WGS sequence"/>
</dbReference>
<dbReference type="EMBL" id="FQXU01000008">
    <property type="protein sequence ID" value="SHI21613.1"/>
    <property type="molecule type" value="Genomic_DNA"/>
</dbReference>
<evidence type="ECO:0008006" key="3">
    <source>
        <dbReference type="Google" id="ProtNLM"/>
    </source>
</evidence>
<gene>
    <name evidence="1" type="ORF">SAMN02745941_02748</name>
</gene>
<dbReference type="InterPro" id="IPR008969">
    <property type="entry name" value="CarboxyPept-like_regulatory"/>
</dbReference>
<protein>
    <recommendedName>
        <fullName evidence="3">Carboxypeptidase regulatory-like domain-containing protein</fullName>
    </recommendedName>
</protein>
<accession>A0A1M5ZCE8</accession>
<organism evidence="1 2">
    <name type="scientific">Clostridium intestinale DSM 6191</name>
    <dbReference type="NCBI Taxonomy" id="1121320"/>
    <lineage>
        <taxon>Bacteria</taxon>
        <taxon>Bacillati</taxon>
        <taxon>Bacillota</taxon>
        <taxon>Clostridia</taxon>
        <taxon>Eubacteriales</taxon>
        <taxon>Clostridiaceae</taxon>
        <taxon>Clostridium</taxon>
    </lineage>
</organism>
<dbReference type="SUPFAM" id="SSF49464">
    <property type="entry name" value="Carboxypeptidase regulatory domain-like"/>
    <property type="match status" value="1"/>
</dbReference>
<evidence type="ECO:0000313" key="1">
    <source>
        <dbReference type="EMBL" id="SHI21613.1"/>
    </source>
</evidence>
<sequence length="106" mass="12085">MDIDNTFILTPEDLKDEKVIYRNMCIPASEKSLILGTITNYDSTPIENVAIIVYKQFITGGISHRELMGFTETDKNGSFAVLVEKNDNISYSLEVYRPLNNNIFCR</sequence>